<accession>A0A4R6WJY4</accession>
<evidence type="ECO:0000313" key="2">
    <source>
        <dbReference type="Proteomes" id="UP000295292"/>
    </source>
</evidence>
<evidence type="ECO:0000313" key="1">
    <source>
        <dbReference type="EMBL" id="TDQ78304.1"/>
    </source>
</evidence>
<protein>
    <submittedName>
        <fullName evidence="1">Uncharacterized protein</fullName>
    </submittedName>
</protein>
<organism evidence="1 2">
    <name type="scientific">Sphingobacterium yanglingense</name>
    <dbReference type="NCBI Taxonomy" id="1437280"/>
    <lineage>
        <taxon>Bacteria</taxon>
        <taxon>Pseudomonadati</taxon>
        <taxon>Bacteroidota</taxon>
        <taxon>Sphingobacteriia</taxon>
        <taxon>Sphingobacteriales</taxon>
        <taxon>Sphingobacteriaceae</taxon>
        <taxon>Sphingobacterium</taxon>
    </lineage>
</organism>
<keyword evidence="2" id="KW-1185">Reference proteome</keyword>
<sequence length="163" mass="18915">MLAVSLAERKQTLKIENMTEQISNIVDRLATYIKKAEETGNKYNFIDPAYEVTEELDELENSFDAIEPILLLIERSPDIDFGGPGPLGSFLENHYKKGYEELLLISIERKPTEFTLHLLHRLINDRNNPNFQTYLDLMKKISLSDEYPKNIIENAKDSLTYFK</sequence>
<gene>
    <name evidence="1" type="ORF">CLV99_2285</name>
</gene>
<reference evidence="1 2" key="1">
    <citation type="submission" date="2019-03" db="EMBL/GenBank/DDBJ databases">
        <title>Genomic Encyclopedia of Archaeal and Bacterial Type Strains, Phase II (KMG-II): from individual species to whole genera.</title>
        <authorList>
            <person name="Goeker M."/>
        </authorList>
    </citation>
    <scope>NUCLEOTIDE SEQUENCE [LARGE SCALE GENOMIC DNA]</scope>
    <source>
        <strain evidence="1 2">DSM 28353</strain>
    </source>
</reference>
<comment type="caution">
    <text evidence="1">The sequence shown here is derived from an EMBL/GenBank/DDBJ whole genome shotgun (WGS) entry which is preliminary data.</text>
</comment>
<proteinExistence type="predicted"/>
<dbReference type="AlphaFoldDB" id="A0A4R6WJY4"/>
<name>A0A4R6WJY4_9SPHI</name>
<dbReference type="Proteomes" id="UP000295292">
    <property type="component" value="Unassembled WGS sequence"/>
</dbReference>
<dbReference type="EMBL" id="SNYV01000013">
    <property type="protein sequence ID" value="TDQ78304.1"/>
    <property type="molecule type" value="Genomic_DNA"/>
</dbReference>